<dbReference type="GO" id="GO:0006352">
    <property type="term" value="P:DNA-templated transcription initiation"/>
    <property type="evidence" value="ECO:0007669"/>
    <property type="project" value="InterPro"/>
</dbReference>
<dbReference type="InterPro" id="IPR050239">
    <property type="entry name" value="Sigma-70_RNA_pol_init_factors"/>
</dbReference>
<dbReference type="InterPro" id="IPR007627">
    <property type="entry name" value="RNA_pol_sigma70_r2"/>
</dbReference>
<dbReference type="InterPro" id="IPR013324">
    <property type="entry name" value="RNA_pol_sigma_r3/r4-like"/>
</dbReference>
<evidence type="ECO:0000259" key="6">
    <source>
        <dbReference type="PROSITE" id="PS00715"/>
    </source>
</evidence>
<dbReference type="Pfam" id="PF04545">
    <property type="entry name" value="Sigma70_r4"/>
    <property type="match status" value="1"/>
</dbReference>
<dbReference type="GO" id="GO:0016987">
    <property type="term" value="F:sigma factor activity"/>
    <property type="evidence" value="ECO:0007669"/>
    <property type="project" value="UniProtKB-KW"/>
</dbReference>
<dbReference type="EMBL" id="BJVI01000019">
    <property type="protein sequence ID" value="GEL18379.1"/>
    <property type="molecule type" value="Genomic_DNA"/>
</dbReference>
<feature type="domain" description="RNA polymerase sigma-70" evidence="6">
    <location>
        <begin position="250"/>
        <end position="263"/>
    </location>
</feature>
<name>A0A511D0P0_9PSEU</name>
<feature type="region of interest" description="Disordered" evidence="5">
    <location>
        <begin position="137"/>
        <end position="159"/>
    </location>
</feature>
<dbReference type="InterPro" id="IPR007630">
    <property type="entry name" value="RNA_pol_sigma70_r4"/>
</dbReference>
<dbReference type="AlphaFoldDB" id="A0A511D0P0"/>
<dbReference type="SUPFAM" id="SSF88946">
    <property type="entry name" value="Sigma2 domain of RNA polymerase sigma factors"/>
    <property type="match status" value="1"/>
</dbReference>
<dbReference type="PANTHER" id="PTHR30603:SF60">
    <property type="entry name" value="RNA POLYMERASE SIGMA FACTOR RPOD"/>
    <property type="match status" value="1"/>
</dbReference>
<evidence type="ECO:0000256" key="4">
    <source>
        <dbReference type="ARBA" id="ARBA00023163"/>
    </source>
</evidence>
<dbReference type="InterPro" id="IPR009042">
    <property type="entry name" value="RNA_pol_sigma70_r1_2"/>
</dbReference>
<dbReference type="GO" id="GO:0003677">
    <property type="term" value="F:DNA binding"/>
    <property type="evidence" value="ECO:0007669"/>
    <property type="project" value="UniProtKB-KW"/>
</dbReference>
<keyword evidence="3" id="KW-0238">DNA-binding</keyword>
<dbReference type="STRING" id="1123024.GCA_000423625_01208"/>
<dbReference type="Pfam" id="PF00140">
    <property type="entry name" value="Sigma70_r1_2"/>
    <property type="match status" value="1"/>
</dbReference>
<dbReference type="Proteomes" id="UP000321328">
    <property type="component" value="Unassembled WGS sequence"/>
</dbReference>
<dbReference type="Gene3D" id="1.10.601.10">
    <property type="entry name" value="RNA Polymerase Primary Sigma Factor"/>
    <property type="match status" value="1"/>
</dbReference>
<comment type="caution">
    <text evidence="7">The sequence shown here is derived from an EMBL/GenBank/DDBJ whole genome shotgun (WGS) entry which is preliminary data.</text>
</comment>
<keyword evidence="4" id="KW-0804">Transcription</keyword>
<evidence type="ECO:0000256" key="2">
    <source>
        <dbReference type="ARBA" id="ARBA00023082"/>
    </source>
</evidence>
<sequence length="465" mass="50886">MVPVPAADEAGLPVPHARRAALHALTVAAGRRPLSFPMISTVVQVHGLPPAEIALLLRELAEIGVGLPPVLAEAAAQAAHRSPLGRPEPARTEPRTGVRLLRGDEELDTSEISLAHLGLGPIGPAVPVPAMHHDRGATAVEPSRPEPDDTDDDPDEDPPALDILAVYRSQAARYPLLTATEEGLLARQIEAGVLAQERMVCSELSSSERHDLRELVDQGRKAFAIFLRANLRLVVSIAWKYQGRGLGLLDLVQEGNLGLIRAVQKFDHQQETKFSTYATWWIRQAMTRAIADQSRTIRYPVHVVENLDKALGAVRRLEQDGRPVTTTAVAAESGMPVADVEILLHGLPSTVPFDVVLDELGEEEVHGLADRYHHDHTPNLWGLTPDDIRSAFAECSGRETLVLVRRFGFHGSEPQTLEAIGNELRLTRERIRQIESKALKKLVHRLRELRCIPGSEDGRHSGTGS</sequence>
<accession>A0A511D0P0</accession>
<keyword evidence="2" id="KW-0731">Sigma factor</keyword>
<protein>
    <recommendedName>
        <fullName evidence="6">RNA polymerase sigma-70 domain-containing protein</fullName>
    </recommendedName>
</protein>
<dbReference type="PANTHER" id="PTHR30603">
    <property type="entry name" value="RNA POLYMERASE SIGMA FACTOR RPO"/>
    <property type="match status" value="1"/>
</dbReference>
<feature type="compositionally biased region" description="Acidic residues" evidence="5">
    <location>
        <begin position="148"/>
        <end position="159"/>
    </location>
</feature>
<organism evidence="7 8">
    <name type="scientific">Pseudonocardia asaccharolytica DSM 44247 = NBRC 16224</name>
    <dbReference type="NCBI Taxonomy" id="1123024"/>
    <lineage>
        <taxon>Bacteria</taxon>
        <taxon>Bacillati</taxon>
        <taxon>Actinomycetota</taxon>
        <taxon>Actinomycetes</taxon>
        <taxon>Pseudonocardiales</taxon>
        <taxon>Pseudonocardiaceae</taxon>
        <taxon>Pseudonocardia</taxon>
    </lineage>
</organism>
<evidence type="ECO:0000256" key="1">
    <source>
        <dbReference type="ARBA" id="ARBA00023015"/>
    </source>
</evidence>
<dbReference type="CDD" id="cd06171">
    <property type="entry name" value="Sigma70_r4"/>
    <property type="match status" value="1"/>
</dbReference>
<dbReference type="InterPro" id="IPR000943">
    <property type="entry name" value="RNA_pol_sigma70"/>
</dbReference>
<evidence type="ECO:0000313" key="7">
    <source>
        <dbReference type="EMBL" id="GEL18379.1"/>
    </source>
</evidence>
<dbReference type="InterPro" id="IPR014284">
    <property type="entry name" value="RNA_pol_sigma-70_dom"/>
</dbReference>
<dbReference type="InterPro" id="IPR013325">
    <property type="entry name" value="RNA_pol_sigma_r2"/>
</dbReference>
<keyword evidence="8" id="KW-1185">Reference proteome</keyword>
<dbReference type="Pfam" id="PF04542">
    <property type="entry name" value="Sigma70_r2"/>
    <property type="match status" value="1"/>
</dbReference>
<dbReference type="NCBIfam" id="TIGR02937">
    <property type="entry name" value="sigma70-ECF"/>
    <property type="match status" value="1"/>
</dbReference>
<dbReference type="SUPFAM" id="SSF88659">
    <property type="entry name" value="Sigma3 and sigma4 domains of RNA polymerase sigma factors"/>
    <property type="match status" value="2"/>
</dbReference>
<dbReference type="PRINTS" id="PR00046">
    <property type="entry name" value="SIGMA70FCT"/>
</dbReference>
<dbReference type="InterPro" id="IPR036388">
    <property type="entry name" value="WH-like_DNA-bd_sf"/>
</dbReference>
<keyword evidence="1" id="KW-0805">Transcription regulation</keyword>
<proteinExistence type="predicted"/>
<evidence type="ECO:0000256" key="5">
    <source>
        <dbReference type="SAM" id="MobiDB-lite"/>
    </source>
</evidence>
<gene>
    <name evidence="7" type="ORF">PA7_22160</name>
</gene>
<evidence type="ECO:0000256" key="3">
    <source>
        <dbReference type="ARBA" id="ARBA00023125"/>
    </source>
</evidence>
<dbReference type="Gene3D" id="1.10.10.10">
    <property type="entry name" value="Winged helix-like DNA-binding domain superfamily/Winged helix DNA-binding domain"/>
    <property type="match status" value="1"/>
</dbReference>
<evidence type="ECO:0000313" key="8">
    <source>
        <dbReference type="Proteomes" id="UP000321328"/>
    </source>
</evidence>
<reference evidence="7 8" key="1">
    <citation type="submission" date="2019-07" db="EMBL/GenBank/DDBJ databases">
        <title>Whole genome shotgun sequence of Pseudonocardia asaccharolytica NBRC 16224.</title>
        <authorList>
            <person name="Hosoyama A."/>
            <person name="Uohara A."/>
            <person name="Ohji S."/>
            <person name="Ichikawa N."/>
        </authorList>
    </citation>
    <scope>NUCLEOTIDE SEQUENCE [LARGE SCALE GENOMIC DNA]</scope>
    <source>
        <strain evidence="7 8">NBRC 16224</strain>
    </source>
</reference>
<dbReference type="PROSITE" id="PS00715">
    <property type="entry name" value="SIGMA70_1"/>
    <property type="match status" value="1"/>
</dbReference>